<dbReference type="Proteomes" id="UP000006906">
    <property type="component" value="Chromosome 2"/>
</dbReference>
<comment type="subcellular location">
    <subcellularLocation>
        <location evidence="1">Membrane</location>
        <topology evidence="1">Single-pass type I membrane protein</topology>
    </subcellularLocation>
</comment>
<dbReference type="GeneID" id="5720441"/>
<dbReference type="InParanoid" id="A0A2K3E422"/>
<sequence length="201" mass="22530">MGETVEAEHFSVPGGPRVDGRVLVSGNSQYYVPFVTIRVLGPTGDQIWQQQHVYQETHFNVGARGPGSYKVCFYNPWESRTDANVDLVYFTLAHLRRGAGGGIQIPKGTQEERNKEVASTDHMEDVKRTILGMSEFMQVISGSQKYLQRKLERHQKTMESNRDRTLFYTGLEVGLLLLVGLVQVLAVTGFFKPGMMSKACV</sequence>
<dbReference type="GO" id="GO:0006888">
    <property type="term" value="P:endoplasmic reticulum to Golgi vesicle-mediated transport"/>
    <property type="evidence" value="ECO:0000318"/>
    <property type="project" value="GO_Central"/>
</dbReference>
<dbReference type="OrthoDB" id="1929172at2759"/>
<evidence type="ECO:0000256" key="2">
    <source>
        <dbReference type="ARBA" id="ARBA00007104"/>
    </source>
</evidence>
<dbReference type="OMA" id="FYNPWES"/>
<comment type="similarity">
    <text evidence="2">Belongs to the EMP24/GP25L family.</text>
</comment>
<dbReference type="GO" id="GO:0016020">
    <property type="term" value="C:membrane"/>
    <property type="evidence" value="ECO:0007669"/>
    <property type="project" value="UniProtKB-SubCell"/>
</dbReference>
<proteinExistence type="inferred from homology"/>
<evidence type="ECO:0000256" key="5">
    <source>
        <dbReference type="ARBA" id="ARBA00022989"/>
    </source>
</evidence>
<dbReference type="GO" id="GO:0030134">
    <property type="term" value="C:COPII-coated ER to Golgi transport vesicle"/>
    <property type="evidence" value="ECO:0000318"/>
    <property type="project" value="GO_Central"/>
</dbReference>
<evidence type="ECO:0000259" key="8">
    <source>
        <dbReference type="SMART" id="SM01190"/>
    </source>
</evidence>
<gene>
    <name evidence="9" type="ORF">CHLRE_02g141900v5</name>
</gene>
<dbReference type="GO" id="GO:0005794">
    <property type="term" value="C:Golgi apparatus"/>
    <property type="evidence" value="ECO:0000318"/>
    <property type="project" value="GO_Central"/>
</dbReference>
<evidence type="ECO:0000256" key="7">
    <source>
        <dbReference type="SAM" id="Phobius"/>
    </source>
</evidence>
<dbReference type="GO" id="GO:0007030">
    <property type="term" value="P:Golgi organization"/>
    <property type="evidence" value="ECO:0000318"/>
    <property type="project" value="GO_Central"/>
</dbReference>
<dbReference type="RefSeq" id="XP_042927811.1">
    <property type="nucleotide sequence ID" value="XM_043060120.1"/>
</dbReference>
<dbReference type="STRING" id="3055.A0A2K3E422"/>
<keyword evidence="5 7" id="KW-1133">Transmembrane helix</keyword>
<accession>A0A2K3E422</accession>
<keyword evidence="3 7" id="KW-0812">Transmembrane</keyword>
<dbReference type="EMBL" id="CM008963">
    <property type="protein sequence ID" value="PNW87548.1"/>
    <property type="molecule type" value="Genomic_DNA"/>
</dbReference>
<dbReference type="ExpressionAtlas" id="A0A2K3E422">
    <property type="expression patterns" value="baseline"/>
</dbReference>
<feature type="domain" description="GOLD" evidence="8">
    <location>
        <begin position="7"/>
        <end position="192"/>
    </location>
</feature>
<dbReference type="InterPro" id="IPR015720">
    <property type="entry name" value="Emp24-like"/>
</dbReference>
<dbReference type="Pfam" id="PF01105">
    <property type="entry name" value="EMP24_GP25L"/>
    <property type="match status" value="1"/>
</dbReference>
<dbReference type="Gramene" id="PNW87548">
    <property type="protein sequence ID" value="PNW87548"/>
    <property type="gene ID" value="CHLRE_02g141900v5"/>
</dbReference>
<dbReference type="GO" id="GO:0006886">
    <property type="term" value="P:intracellular protein transport"/>
    <property type="evidence" value="ECO:0000318"/>
    <property type="project" value="GO_Central"/>
</dbReference>
<dbReference type="AlphaFoldDB" id="A0A2K3E422"/>
<dbReference type="PaxDb" id="3055-EDP02000"/>
<evidence type="ECO:0000256" key="3">
    <source>
        <dbReference type="ARBA" id="ARBA00022692"/>
    </source>
</evidence>
<feature type="transmembrane region" description="Helical" evidence="7">
    <location>
        <begin position="166"/>
        <end position="191"/>
    </location>
</feature>
<evidence type="ECO:0000256" key="1">
    <source>
        <dbReference type="ARBA" id="ARBA00004479"/>
    </source>
</evidence>
<dbReference type="PANTHER" id="PTHR22811">
    <property type="entry name" value="TRANSMEMBRANE EMP24 DOMAIN-CONTAINING PROTEIN"/>
    <property type="match status" value="1"/>
</dbReference>
<organism evidence="9 10">
    <name type="scientific">Chlamydomonas reinhardtii</name>
    <name type="common">Chlamydomonas smithii</name>
    <dbReference type="NCBI Taxonomy" id="3055"/>
    <lineage>
        <taxon>Eukaryota</taxon>
        <taxon>Viridiplantae</taxon>
        <taxon>Chlorophyta</taxon>
        <taxon>core chlorophytes</taxon>
        <taxon>Chlorophyceae</taxon>
        <taxon>CS clade</taxon>
        <taxon>Chlamydomonadales</taxon>
        <taxon>Chlamydomonadaceae</taxon>
        <taxon>Chlamydomonas</taxon>
    </lineage>
</organism>
<dbReference type="GO" id="GO:0005783">
    <property type="term" value="C:endoplasmic reticulum"/>
    <property type="evidence" value="ECO:0000318"/>
    <property type="project" value="GO_Central"/>
</dbReference>
<evidence type="ECO:0000313" key="9">
    <source>
        <dbReference type="EMBL" id="PNW87548.1"/>
    </source>
</evidence>
<keyword evidence="4" id="KW-0732">Signal</keyword>
<protein>
    <recommendedName>
        <fullName evidence="8">GOLD domain-containing protein</fullName>
    </recommendedName>
</protein>
<dbReference type="SMART" id="SM01190">
    <property type="entry name" value="EMP24_GP25L"/>
    <property type="match status" value="1"/>
</dbReference>
<dbReference type="KEGG" id="cre:CHLRE_02g141900v5"/>
<evidence type="ECO:0000256" key="4">
    <source>
        <dbReference type="ARBA" id="ARBA00022729"/>
    </source>
</evidence>
<name>A0A2K3E422_CHLRE</name>
<dbReference type="GO" id="GO:0005793">
    <property type="term" value="C:endoplasmic reticulum-Golgi intermediate compartment"/>
    <property type="evidence" value="ECO:0000318"/>
    <property type="project" value="GO_Central"/>
</dbReference>
<reference evidence="9 10" key="1">
    <citation type="journal article" date="2007" name="Science">
        <title>The Chlamydomonas genome reveals the evolution of key animal and plant functions.</title>
        <authorList>
            <person name="Merchant S.S."/>
            <person name="Prochnik S.E."/>
            <person name="Vallon O."/>
            <person name="Harris E.H."/>
            <person name="Karpowicz S.J."/>
            <person name="Witman G.B."/>
            <person name="Terry A."/>
            <person name="Salamov A."/>
            <person name="Fritz-Laylin L.K."/>
            <person name="Marechal-Drouard L."/>
            <person name="Marshall W.F."/>
            <person name="Qu L.H."/>
            <person name="Nelson D.R."/>
            <person name="Sanderfoot A.A."/>
            <person name="Spalding M.H."/>
            <person name="Kapitonov V.V."/>
            <person name="Ren Q."/>
            <person name="Ferris P."/>
            <person name="Lindquist E."/>
            <person name="Shapiro H."/>
            <person name="Lucas S.M."/>
            <person name="Grimwood J."/>
            <person name="Schmutz J."/>
            <person name="Cardol P."/>
            <person name="Cerutti H."/>
            <person name="Chanfreau G."/>
            <person name="Chen C.L."/>
            <person name="Cognat V."/>
            <person name="Croft M.T."/>
            <person name="Dent R."/>
            <person name="Dutcher S."/>
            <person name="Fernandez E."/>
            <person name="Fukuzawa H."/>
            <person name="Gonzalez-Ballester D."/>
            <person name="Gonzalez-Halphen D."/>
            <person name="Hallmann A."/>
            <person name="Hanikenne M."/>
            <person name="Hippler M."/>
            <person name="Inwood W."/>
            <person name="Jabbari K."/>
            <person name="Kalanon M."/>
            <person name="Kuras R."/>
            <person name="Lefebvre P.A."/>
            <person name="Lemaire S.D."/>
            <person name="Lobanov A.V."/>
            <person name="Lohr M."/>
            <person name="Manuell A."/>
            <person name="Meier I."/>
            <person name="Mets L."/>
            <person name="Mittag M."/>
            <person name="Mittelmeier T."/>
            <person name="Moroney J.V."/>
            <person name="Moseley J."/>
            <person name="Napoli C."/>
            <person name="Nedelcu A.M."/>
            <person name="Niyogi K."/>
            <person name="Novoselov S.V."/>
            <person name="Paulsen I.T."/>
            <person name="Pazour G."/>
            <person name="Purton S."/>
            <person name="Ral J.P."/>
            <person name="Riano-Pachon D.M."/>
            <person name="Riekhof W."/>
            <person name="Rymarquis L."/>
            <person name="Schroda M."/>
            <person name="Stern D."/>
            <person name="Umen J."/>
            <person name="Willows R."/>
            <person name="Wilson N."/>
            <person name="Zimmer S.L."/>
            <person name="Allmer J."/>
            <person name="Balk J."/>
            <person name="Bisova K."/>
            <person name="Chen C.J."/>
            <person name="Elias M."/>
            <person name="Gendler K."/>
            <person name="Hauser C."/>
            <person name="Lamb M.R."/>
            <person name="Ledford H."/>
            <person name="Long J.C."/>
            <person name="Minagawa J."/>
            <person name="Page M.D."/>
            <person name="Pan J."/>
            <person name="Pootakham W."/>
            <person name="Roje S."/>
            <person name="Rose A."/>
            <person name="Stahlberg E."/>
            <person name="Terauchi A.M."/>
            <person name="Yang P."/>
            <person name="Ball S."/>
            <person name="Bowler C."/>
            <person name="Dieckmann C.L."/>
            <person name="Gladyshev V.N."/>
            <person name="Green P."/>
            <person name="Jorgensen R."/>
            <person name="Mayfield S."/>
            <person name="Mueller-Roeber B."/>
            <person name="Rajamani S."/>
            <person name="Sayre R.T."/>
            <person name="Brokstein P."/>
            <person name="Dubchak I."/>
            <person name="Goodstein D."/>
            <person name="Hornick L."/>
            <person name="Huang Y.W."/>
            <person name="Jhaveri J."/>
            <person name="Luo Y."/>
            <person name="Martinez D."/>
            <person name="Ngau W.C."/>
            <person name="Otillar B."/>
            <person name="Poliakov A."/>
            <person name="Porter A."/>
            <person name="Szajkowski L."/>
            <person name="Werner G."/>
            <person name="Zhou K."/>
            <person name="Grigoriev I.V."/>
            <person name="Rokhsar D.S."/>
            <person name="Grossman A.R."/>
        </authorList>
    </citation>
    <scope>NUCLEOTIDE SEQUENCE [LARGE SCALE GENOMIC DNA]</scope>
    <source>
        <strain evidence="10">CC-503</strain>
    </source>
</reference>
<evidence type="ECO:0000313" key="10">
    <source>
        <dbReference type="Proteomes" id="UP000006906"/>
    </source>
</evidence>
<dbReference type="InterPro" id="IPR009038">
    <property type="entry name" value="GOLD_dom"/>
</dbReference>
<keyword evidence="6 7" id="KW-0472">Membrane</keyword>
<evidence type="ECO:0000256" key="6">
    <source>
        <dbReference type="ARBA" id="ARBA00023136"/>
    </source>
</evidence>
<keyword evidence="10" id="KW-1185">Reference proteome</keyword>